<name>A0A4U5J973_9EURY</name>
<dbReference type="Proteomes" id="UP000308037">
    <property type="component" value="Unassembled WGS sequence"/>
</dbReference>
<proteinExistence type="predicted"/>
<dbReference type="SUPFAM" id="SSF52402">
    <property type="entry name" value="Adenine nucleotide alpha hydrolases-like"/>
    <property type="match status" value="1"/>
</dbReference>
<dbReference type="Gene3D" id="3.40.50.620">
    <property type="entry name" value="HUPs"/>
    <property type="match status" value="1"/>
</dbReference>
<gene>
    <name evidence="1" type="ORF">DM868_13815</name>
</gene>
<sequence>MTLVVVPVRYPLSRHSRATLERAIEVAEEHDADLTVLHVNLYQNDEKVTRGELKRAVEASFGRLDRARYVVRPGFLIEETILDEVAAEGADYVVIGRKQAGRWRRMVRRLIDDPDIEGFLRSELDCEVITASP</sequence>
<protein>
    <submittedName>
        <fullName evidence="1">Universal stress protein</fullName>
    </submittedName>
</protein>
<dbReference type="AlphaFoldDB" id="A0A4U5J973"/>
<organism evidence="1 2">
    <name type="scientific">Natronomonas salsuginis</name>
    <dbReference type="NCBI Taxonomy" id="2217661"/>
    <lineage>
        <taxon>Archaea</taxon>
        <taxon>Methanobacteriati</taxon>
        <taxon>Methanobacteriota</taxon>
        <taxon>Stenosarchaea group</taxon>
        <taxon>Halobacteria</taxon>
        <taxon>Halobacteriales</taxon>
        <taxon>Natronomonadaceae</taxon>
        <taxon>Natronomonas</taxon>
    </lineage>
</organism>
<dbReference type="EMBL" id="QKNX01000007">
    <property type="protein sequence ID" value="TKR24676.1"/>
    <property type="molecule type" value="Genomic_DNA"/>
</dbReference>
<reference evidence="1 2" key="1">
    <citation type="submission" date="2019-04" db="EMBL/GenBank/DDBJ databases">
        <title>Natronomonas sp. F20-122 a newhaloarchaeon isolated from a saline saltern of Isla Bacuta, Huelva, Spain.</title>
        <authorList>
            <person name="Duran-Viseras A."/>
            <person name="Sanchez-Porro C."/>
            <person name="Ventosa A."/>
        </authorList>
    </citation>
    <scope>NUCLEOTIDE SEQUENCE [LARGE SCALE GENOMIC DNA]</scope>
    <source>
        <strain evidence="1 2">F20-122</strain>
    </source>
</reference>
<dbReference type="OrthoDB" id="260697at2157"/>
<evidence type="ECO:0000313" key="2">
    <source>
        <dbReference type="Proteomes" id="UP000308037"/>
    </source>
</evidence>
<accession>A0A4U5J973</accession>
<comment type="caution">
    <text evidence="1">The sequence shown here is derived from an EMBL/GenBank/DDBJ whole genome shotgun (WGS) entry which is preliminary data.</text>
</comment>
<dbReference type="CDD" id="cd00293">
    <property type="entry name" value="USP-like"/>
    <property type="match status" value="1"/>
</dbReference>
<dbReference type="RefSeq" id="WP_137277421.1">
    <property type="nucleotide sequence ID" value="NZ_QKNX01000007.1"/>
</dbReference>
<dbReference type="InterPro" id="IPR014729">
    <property type="entry name" value="Rossmann-like_a/b/a_fold"/>
</dbReference>
<evidence type="ECO:0000313" key="1">
    <source>
        <dbReference type="EMBL" id="TKR24676.1"/>
    </source>
</evidence>
<keyword evidence="2" id="KW-1185">Reference proteome</keyword>